<protein>
    <recommendedName>
        <fullName evidence="2">GRAM domain-containing protein</fullName>
    </recommendedName>
</protein>
<evidence type="ECO:0000313" key="3">
    <source>
        <dbReference type="EMBL" id="CDW72253.1"/>
    </source>
</evidence>
<dbReference type="Gene3D" id="2.30.29.30">
    <property type="entry name" value="Pleckstrin-homology domain (PH domain)/Phosphotyrosine-binding domain (PTB)"/>
    <property type="match status" value="1"/>
</dbReference>
<dbReference type="SMART" id="SM00568">
    <property type="entry name" value="GRAM"/>
    <property type="match status" value="1"/>
</dbReference>
<evidence type="ECO:0000313" key="4">
    <source>
        <dbReference type="Proteomes" id="UP000039865"/>
    </source>
</evidence>
<proteinExistence type="predicted"/>
<name>A0A077ZQQ3_STYLE</name>
<sequence>MADEEYKVLKKFKLDPDSTVLISKFKCMYSGTNIPVFGSLFILNDFICFSSFFNEKTLFGKKTKVKIEIKKIVLCEILNNFGTGILITLNEGTQHQFNGLGDDAQKVQYIVNDMMEGFLYKQKQKSQCDAQYIQQIELDMEKSAIENSLRQSQNKFKLNRNVHGFEEVKYEQQEQIYDQLNFEQIQNNQINVNDFVDIQDEDEKFEEQPNQMIPSQDEQIVIDPSIYQQQQSNDLIYIEENEEISKLLTRKWNNTIYNKTYVDITAAALAHTIFIHKNEDDKAFVEVLSSHMEKKDPKIKKIEARLDAFTDNSDSLEDILIHTNYALSAFYQGQIGIQLSRGFKERNVHVKTTLHKAIALIKVFPYVETQKFYVISPRKILMYSKLQMQKVFYSDHYYVDIFWDLDENLVDGKPETKVSISCDLVFTKNIPLIKKKIEEYYEKNLISSFNEYLKPQIESWIQTELLDKIKARQEKQFQIENHLKSPKKLQQKQMENQKRTGNVKDHEQQQYEQQLLLNEFNQLKPEFNPYLNQNNQQKLQSQVVKQQQEQPKVNMVQKGVLAQNAENIISNFIKELQLQTRNQCDQAQLSKILADNLNEAKGKILTQLIVDGIDVDLNNKLLNPDDTSQCNIQ</sequence>
<organism evidence="3 4">
    <name type="scientific">Stylonychia lemnae</name>
    <name type="common">Ciliate</name>
    <dbReference type="NCBI Taxonomy" id="5949"/>
    <lineage>
        <taxon>Eukaryota</taxon>
        <taxon>Sar</taxon>
        <taxon>Alveolata</taxon>
        <taxon>Ciliophora</taxon>
        <taxon>Intramacronucleata</taxon>
        <taxon>Spirotrichea</taxon>
        <taxon>Stichotrichia</taxon>
        <taxon>Sporadotrichida</taxon>
        <taxon>Oxytrichidae</taxon>
        <taxon>Stylonychinae</taxon>
        <taxon>Stylonychia</taxon>
    </lineage>
</organism>
<keyword evidence="4" id="KW-1185">Reference proteome</keyword>
<dbReference type="Proteomes" id="UP000039865">
    <property type="component" value="Unassembled WGS sequence"/>
</dbReference>
<dbReference type="InParanoid" id="A0A077ZQQ3"/>
<evidence type="ECO:0000259" key="2">
    <source>
        <dbReference type="SMART" id="SM00568"/>
    </source>
</evidence>
<gene>
    <name evidence="3" type="primary">Contig19154.g20313</name>
    <name evidence="3" type="ORF">STYLEM_1211</name>
</gene>
<feature type="domain" description="GRAM" evidence="2">
    <location>
        <begin position="7"/>
        <end position="79"/>
    </location>
</feature>
<feature type="region of interest" description="Disordered" evidence="1">
    <location>
        <begin position="485"/>
        <end position="505"/>
    </location>
</feature>
<dbReference type="InterPro" id="IPR011993">
    <property type="entry name" value="PH-like_dom_sf"/>
</dbReference>
<accession>A0A077ZQQ3</accession>
<dbReference type="EMBL" id="CCKQ01001145">
    <property type="protein sequence ID" value="CDW72253.1"/>
    <property type="molecule type" value="Genomic_DNA"/>
</dbReference>
<dbReference type="Pfam" id="PF02893">
    <property type="entry name" value="GRAM"/>
    <property type="match status" value="1"/>
</dbReference>
<dbReference type="InterPro" id="IPR004182">
    <property type="entry name" value="GRAM"/>
</dbReference>
<reference evidence="3 4" key="1">
    <citation type="submission" date="2014-06" db="EMBL/GenBank/DDBJ databases">
        <authorList>
            <person name="Swart Estienne"/>
        </authorList>
    </citation>
    <scope>NUCLEOTIDE SEQUENCE [LARGE SCALE GENOMIC DNA]</scope>
    <source>
        <strain evidence="3 4">130c</strain>
    </source>
</reference>
<feature type="compositionally biased region" description="Basic and acidic residues" evidence="1">
    <location>
        <begin position="495"/>
        <end position="505"/>
    </location>
</feature>
<evidence type="ECO:0000256" key="1">
    <source>
        <dbReference type="SAM" id="MobiDB-lite"/>
    </source>
</evidence>
<dbReference type="AlphaFoldDB" id="A0A077ZQQ3"/>